<gene>
    <name evidence="1" type="ORF">BofuT4_P108610.1</name>
</gene>
<dbReference type="AlphaFoldDB" id="G2Y775"/>
<dbReference type="EMBL" id="FQ790293">
    <property type="protein sequence ID" value="CCD48477.1"/>
    <property type="molecule type" value="Genomic_DNA"/>
</dbReference>
<reference evidence="2" key="1">
    <citation type="journal article" date="2011" name="PLoS Genet.">
        <title>Genomic analysis of the necrotrophic fungal pathogens Sclerotinia sclerotiorum and Botrytis cinerea.</title>
        <authorList>
            <person name="Amselem J."/>
            <person name="Cuomo C.A."/>
            <person name="van Kan J.A."/>
            <person name="Viaud M."/>
            <person name="Benito E.P."/>
            <person name="Couloux A."/>
            <person name="Coutinho P.M."/>
            <person name="de Vries R.P."/>
            <person name="Dyer P.S."/>
            <person name="Fillinger S."/>
            <person name="Fournier E."/>
            <person name="Gout L."/>
            <person name="Hahn M."/>
            <person name="Kohn L."/>
            <person name="Lapalu N."/>
            <person name="Plummer K.M."/>
            <person name="Pradier J.M."/>
            <person name="Quevillon E."/>
            <person name="Sharon A."/>
            <person name="Simon A."/>
            <person name="ten Have A."/>
            <person name="Tudzynski B."/>
            <person name="Tudzynski P."/>
            <person name="Wincker P."/>
            <person name="Andrew M."/>
            <person name="Anthouard V."/>
            <person name="Beever R.E."/>
            <person name="Beffa R."/>
            <person name="Benoit I."/>
            <person name="Bouzid O."/>
            <person name="Brault B."/>
            <person name="Chen Z."/>
            <person name="Choquer M."/>
            <person name="Collemare J."/>
            <person name="Cotton P."/>
            <person name="Danchin E.G."/>
            <person name="Da Silva C."/>
            <person name="Gautier A."/>
            <person name="Giraud C."/>
            <person name="Giraud T."/>
            <person name="Gonzalez C."/>
            <person name="Grossetete S."/>
            <person name="Guldener U."/>
            <person name="Henrissat B."/>
            <person name="Howlett B.J."/>
            <person name="Kodira C."/>
            <person name="Kretschmer M."/>
            <person name="Lappartient A."/>
            <person name="Leroch M."/>
            <person name="Levis C."/>
            <person name="Mauceli E."/>
            <person name="Neuveglise C."/>
            <person name="Oeser B."/>
            <person name="Pearson M."/>
            <person name="Poulain J."/>
            <person name="Poussereau N."/>
            <person name="Quesneville H."/>
            <person name="Rascle C."/>
            <person name="Schumacher J."/>
            <person name="Segurens B."/>
            <person name="Sexton A."/>
            <person name="Silva E."/>
            <person name="Sirven C."/>
            <person name="Soanes D.M."/>
            <person name="Talbot N.J."/>
            <person name="Templeton M."/>
            <person name="Yandava C."/>
            <person name="Yarden O."/>
            <person name="Zeng Q."/>
            <person name="Rollins J.A."/>
            <person name="Lebrun M.H."/>
            <person name="Dickman M."/>
        </authorList>
    </citation>
    <scope>NUCLEOTIDE SEQUENCE [LARGE SCALE GENOMIC DNA]</scope>
    <source>
        <strain evidence="2">T4</strain>
    </source>
</reference>
<evidence type="ECO:0000313" key="2">
    <source>
        <dbReference type="Proteomes" id="UP000008177"/>
    </source>
</evidence>
<protein>
    <submittedName>
        <fullName evidence="1">Uncharacterized protein</fullName>
    </submittedName>
</protein>
<dbReference type="HOGENOM" id="CLU_2236194_0_0_1"/>
<accession>G2Y775</accession>
<dbReference type="InParanoid" id="G2Y775"/>
<proteinExistence type="predicted"/>
<organism evidence="1 2">
    <name type="scientific">Botryotinia fuckeliana (strain T4)</name>
    <name type="common">Noble rot fungus</name>
    <name type="synonym">Botrytis cinerea</name>
    <dbReference type="NCBI Taxonomy" id="999810"/>
    <lineage>
        <taxon>Eukaryota</taxon>
        <taxon>Fungi</taxon>
        <taxon>Dikarya</taxon>
        <taxon>Ascomycota</taxon>
        <taxon>Pezizomycotina</taxon>
        <taxon>Leotiomycetes</taxon>
        <taxon>Helotiales</taxon>
        <taxon>Sclerotiniaceae</taxon>
        <taxon>Botrytis</taxon>
    </lineage>
</organism>
<dbReference type="Proteomes" id="UP000008177">
    <property type="component" value="Unplaced contigs"/>
</dbReference>
<evidence type="ECO:0000313" key="1">
    <source>
        <dbReference type="EMBL" id="CCD48477.1"/>
    </source>
</evidence>
<name>G2Y775_BOTF4</name>
<sequence>MKARIDNGISFNYEESAKFSTIITNWSILISGRATPEEKKYSWLRIDTPPRGCFVFTTPRNFHHVYESRISIEELSEDCLDEAVASTSRLRFLRGGGVGSSRVVR</sequence>